<dbReference type="AlphaFoldDB" id="A0A101RMK3"/>
<sequence length="161" mass="17261">MTATATIEEFICVRPATSTDFDLGAVINTLLAPVYELPGAQLIDRLTGNVGVGRLISDAANEAPDDLYATTTDSPGLDNRVWPPGDPVEAAAGARIPVGLTFPVEGATTVFLWEKDDSPFGNDDKLGSVIIDETEQGQGDLSKIAFSEEEKSCYYVYYHVD</sequence>
<dbReference type="STRING" id="58343.AQJ46_43300"/>
<dbReference type="EMBL" id="LMWU01000062">
    <property type="protein sequence ID" value="KUN58240.1"/>
    <property type="molecule type" value="Genomic_DNA"/>
</dbReference>
<organism evidence="1 2">
    <name type="scientific">Streptomyces canus</name>
    <dbReference type="NCBI Taxonomy" id="58343"/>
    <lineage>
        <taxon>Bacteria</taxon>
        <taxon>Bacillati</taxon>
        <taxon>Actinomycetota</taxon>
        <taxon>Actinomycetes</taxon>
        <taxon>Kitasatosporales</taxon>
        <taxon>Streptomycetaceae</taxon>
        <taxon>Streptomyces</taxon>
        <taxon>Streptomyces aurantiacus group</taxon>
    </lineage>
</organism>
<name>A0A101RMK3_9ACTN</name>
<gene>
    <name evidence="1" type="ORF">AQJ46_43300</name>
</gene>
<dbReference type="Proteomes" id="UP000053669">
    <property type="component" value="Unassembled WGS sequence"/>
</dbReference>
<comment type="caution">
    <text evidence="1">The sequence shown here is derived from an EMBL/GenBank/DDBJ whole genome shotgun (WGS) entry which is preliminary data.</text>
</comment>
<evidence type="ECO:0000313" key="2">
    <source>
        <dbReference type="Proteomes" id="UP000053669"/>
    </source>
</evidence>
<accession>A0A101RMK3</accession>
<proteinExistence type="predicted"/>
<evidence type="ECO:0000313" key="1">
    <source>
        <dbReference type="EMBL" id="KUN58240.1"/>
    </source>
</evidence>
<reference evidence="1 2" key="1">
    <citation type="submission" date="2015-10" db="EMBL/GenBank/DDBJ databases">
        <title>Draft genome sequence of Streptomyces canus DSM 40017, type strain for the species Streptomyces canus.</title>
        <authorList>
            <person name="Ruckert C."/>
            <person name="Winkler A."/>
            <person name="Kalinowski J."/>
            <person name="Kampfer P."/>
            <person name="Glaeser S."/>
        </authorList>
    </citation>
    <scope>NUCLEOTIDE SEQUENCE [LARGE SCALE GENOMIC DNA]</scope>
    <source>
        <strain evidence="1 2">DSM 40017</strain>
    </source>
</reference>
<dbReference type="RefSeq" id="WP_059210855.1">
    <property type="nucleotide sequence ID" value="NZ_KQ948676.1"/>
</dbReference>
<protein>
    <submittedName>
        <fullName evidence="1">Uncharacterized protein</fullName>
    </submittedName>
</protein>